<dbReference type="SMART" id="SM00382">
    <property type="entry name" value="AAA"/>
    <property type="match status" value="1"/>
</dbReference>
<dbReference type="InterPro" id="IPR003439">
    <property type="entry name" value="ABC_transporter-like_ATP-bd"/>
</dbReference>
<dbReference type="GO" id="GO:0005524">
    <property type="term" value="F:ATP binding"/>
    <property type="evidence" value="ECO:0007669"/>
    <property type="project" value="UniProtKB-KW"/>
</dbReference>
<evidence type="ECO:0000256" key="1">
    <source>
        <dbReference type="ARBA" id="ARBA00005417"/>
    </source>
</evidence>
<accession>A0A3R5R1X2</accession>
<dbReference type="OrthoDB" id="9802264at2"/>
<sequence>MSQVNIKDIVKKYVTYGTVTMALDSISLEISEGEMIAIMGPSGSGKSTMLNILGCLDEPTSGEYLINDKSVEKLGSLELAKTRNERIGFIFQQFALIDEYTVQDNIELPLIYKNLYCKRKDKLSRKEINCRVLNMLEALGIKEHRFKHPYQLSGGQQQRVAIARALIGEPEIIIADEPTGALDQKTGKEVMNLLVDINKKGKTVIIVTHDENVAAYCKRRIDILDGQVISDRLTNITAI</sequence>
<evidence type="ECO:0000313" key="6">
    <source>
        <dbReference type="EMBL" id="QAA34858.1"/>
    </source>
</evidence>
<evidence type="ECO:0000259" key="5">
    <source>
        <dbReference type="PROSITE" id="PS50893"/>
    </source>
</evidence>
<feature type="domain" description="ABC transporter" evidence="5">
    <location>
        <begin position="4"/>
        <end position="239"/>
    </location>
</feature>
<dbReference type="KEGG" id="cmah:C1I91_26270"/>
<evidence type="ECO:0000256" key="4">
    <source>
        <dbReference type="ARBA" id="ARBA00022840"/>
    </source>
</evidence>
<dbReference type="GO" id="GO:0022857">
    <property type="term" value="F:transmembrane transporter activity"/>
    <property type="evidence" value="ECO:0007669"/>
    <property type="project" value="UniProtKB-ARBA"/>
</dbReference>
<dbReference type="RefSeq" id="WP_128215569.1">
    <property type="nucleotide sequence ID" value="NZ_CP025746.1"/>
</dbReference>
<comment type="similarity">
    <text evidence="1">Belongs to the ABC transporter superfamily.</text>
</comment>
<reference evidence="6 7" key="1">
    <citation type="submission" date="2018-01" db="EMBL/GenBank/DDBJ databases">
        <title>Genome Sequencing and Assembly of Anaerobacter polyendosporus strain CT4.</title>
        <authorList>
            <person name="Tachaapaikoon C."/>
            <person name="Sutheeworapong S."/>
            <person name="Jenjaroenpun P."/>
            <person name="Wongsurawat T."/>
            <person name="Nookeaw I."/>
            <person name="Cheawchanlertfa P."/>
            <person name="Kosugi A."/>
            <person name="Cheevadhanarak S."/>
            <person name="Ratanakhanokchai K."/>
        </authorList>
    </citation>
    <scope>NUCLEOTIDE SEQUENCE [LARGE SCALE GENOMIC DNA]</scope>
    <source>
        <strain evidence="6 7">CT4</strain>
    </source>
</reference>
<protein>
    <submittedName>
        <fullName evidence="6">Peptide ABC transporter ATP-binding protein</fullName>
    </submittedName>
</protein>
<dbReference type="Pfam" id="PF00005">
    <property type="entry name" value="ABC_tran"/>
    <property type="match status" value="1"/>
</dbReference>
<gene>
    <name evidence="6" type="ORF">C1I91_26270</name>
</gene>
<dbReference type="PROSITE" id="PS50893">
    <property type="entry name" value="ABC_TRANSPORTER_2"/>
    <property type="match status" value="1"/>
</dbReference>
<dbReference type="InterPro" id="IPR027417">
    <property type="entry name" value="P-loop_NTPase"/>
</dbReference>
<dbReference type="Gene3D" id="3.40.50.300">
    <property type="entry name" value="P-loop containing nucleotide triphosphate hydrolases"/>
    <property type="match status" value="1"/>
</dbReference>
<dbReference type="CDD" id="cd03255">
    <property type="entry name" value="ABC_MJ0796_LolCDE_FtsE"/>
    <property type="match status" value="1"/>
</dbReference>
<dbReference type="PROSITE" id="PS00211">
    <property type="entry name" value="ABC_TRANSPORTER_1"/>
    <property type="match status" value="1"/>
</dbReference>
<keyword evidence="7" id="KW-1185">Reference proteome</keyword>
<evidence type="ECO:0000313" key="7">
    <source>
        <dbReference type="Proteomes" id="UP000286268"/>
    </source>
</evidence>
<proteinExistence type="inferred from homology"/>
<dbReference type="EMBL" id="CP025746">
    <property type="protein sequence ID" value="QAA34858.1"/>
    <property type="molecule type" value="Genomic_DNA"/>
</dbReference>
<dbReference type="FunFam" id="3.40.50.300:FF:000032">
    <property type="entry name" value="Export ABC transporter ATP-binding protein"/>
    <property type="match status" value="1"/>
</dbReference>
<dbReference type="PANTHER" id="PTHR42798:SF6">
    <property type="entry name" value="CELL DIVISION ATP-BINDING PROTEIN FTSE"/>
    <property type="match status" value="1"/>
</dbReference>
<evidence type="ECO:0000256" key="3">
    <source>
        <dbReference type="ARBA" id="ARBA00022741"/>
    </source>
</evidence>
<dbReference type="GO" id="GO:0016887">
    <property type="term" value="F:ATP hydrolysis activity"/>
    <property type="evidence" value="ECO:0007669"/>
    <property type="project" value="InterPro"/>
</dbReference>
<dbReference type="InterPro" id="IPR017871">
    <property type="entry name" value="ABC_transporter-like_CS"/>
</dbReference>
<dbReference type="AlphaFoldDB" id="A0A3R5R1X2"/>
<dbReference type="InterPro" id="IPR003593">
    <property type="entry name" value="AAA+_ATPase"/>
</dbReference>
<keyword evidence="2" id="KW-0813">Transport</keyword>
<dbReference type="Proteomes" id="UP000286268">
    <property type="component" value="Chromosome"/>
</dbReference>
<evidence type="ECO:0000256" key="2">
    <source>
        <dbReference type="ARBA" id="ARBA00022448"/>
    </source>
</evidence>
<organism evidence="6 7">
    <name type="scientific">Clostridium manihotivorum</name>
    <dbReference type="NCBI Taxonomy" id="2320868"/>
    <lineage>
        <taxon>Bacteria</taxon>
        <taxon>Bacillati</taxon>
        <taxon>Bacillota</taxon>
        <taxon>Clostridia</taxon>
        <taxon>Eubacteriales</taxon>
        <taxon>Clostridiaceae</taxon>
        <taxon>Clostridium</taxon>
    </lineage>
</organism>
<name>A0A3R5R1X2_9CLOT</name>
<dbReference type="InterPro" id="IPR017911">
    <property type="entry name" value="MacB-like_ATP-bd"/>
</dbReference>
<keyword evidence="4 6" id="KW-0067">ATP-binding</keyword>
<dbReference type="SUPFAM" id="SSF52540">
    <property type="entry name" value="P-loop containing nucleoside triphosphate hydrolases"/>
    <property type="match status" value="1"/>
</dbReference>
<keyword evidence="3" id="KW-0547">Nucleotide-binding</keyword>
<dbReference type="PANTHER" id="PTHR42798">
    <property type="entry name" value="LIPOPROTEIN-RELEASING SYSTEM ATP-BINDING PROTEIN LOLD"/>
    <property type="match status" value="1"/>
</dbReference>
<dbReference type="GO" id="GO:0098796">
    <property type="term" value="C:membrane protein complex"/>
    <property type="evidence" value="ECO:0007669"/>
    <property type="project" value="UniProtKB-ARBA"/>
</dbReference>